<sequence>MAFLMRIGYNIGFAVRETGQALDRLGCVIQGTAPFLEEVSRHRTLQNLFSKRPALGQGSFVAPSASLIGDVKVGNNASVWYGSIVRGDDGPVIIGNSTNLQDGVVIRTVPTSLGGHSVGTQIGHKVTIGHGAQLHGCIIEDEVLIGMGATIFEGTHVEKGAMIAAGAGRCWRLLVSALLWSAIGAQAGRLPRELREEKLIGWSESYKSPEGNSTISNPLRNSWVETLSWEPRVFLYHSFLTPGECEHLILKGKEKHMEKSSVVDNQTGKSIASKIRTSSGAFLKRGQDDPIQQIETKIAKFTGIPAENGEGLQILNYEASEKYEAHFDYFHDQTNQMDGGQRLATMLMYLSDVEEGGETVFPASTKKPKAMPGVSDCARRGAFVRPRKGDAVLFYSLKPNGDTDEKSLHGGCPVIRGSKWSATKWMRIRKYRSG</sequence>
<dbReference type="PANTHER" id="PTHR10869">
    <property type="entry name" value="PROLYL 4-HYDROXYLASE ALPHA SUBUNIT"/>
    <property type="match status" value="1"/>
</dbReference>
<keyword evidence="13" id="KW-0325">Glycoprotein</keyword>
<keyword evidence="10" id="KW-0560">Oxidoreductase</keyword>
<evidence type="ECO:0000256" key="14">
    <source>
        <dbReference type="ARBA" id="ARBA00034694"/>
    </source>
</evidence>
<dbReference type="InterPro" id="IPR005123">
    <property type="entry name" value="Oxoglu/Fe-dep_dioxygenase_dom"/>
</dbReference>
<dbReference type="Gene3D" id="2.60.120.620">
    <property type="entry name" value="q2cbj1_9rhob like domain"/>
    <property type="match status" value="1"/>
</dbReference>
<reference evidence="17 18" key="1">
    <citation type="journal article" date="2024" name="Nat. Commun.">
        <title>Phylogenomics reveals the evolutionary origins of lichenization in chlorophyte algae.</title>
        <authorList>
            <person name="Puginier C."/>
            <person name="Libourel C."/>
            <person name="Otte J."/>
            <person name="Skaloud P."/>
            <person name="Haon M."/>
            <person name="Grisel S."/>
            <person name="Petersen M."/>
            <person name="Berrin J.G."/>
            <person name="Delaux P.M."/>
            <person name="Dal Grande F."/>
            <person name="Keller J."/>
        </authorList>
    </citation>
    <scope>NUCLEOTIDE SEQUENCE [LARGE SCALE GENOMIC DNA]</scope>
    <source>
        <strain evidence="17 18">SAG 2523</strain>
    </source>
</reference>
<dbReference type="InterPro" id="IPR047324">
    <property type="entry name" value="LbH_gamma_CA-like"/>
</dbReference>
<evidence type="ECO:0000256" key="6">
    <source>
        <dbReference type="ARBA" id="ARBA00022723"/>
    </source>
</evidence>
<dbReference type="EMBL" id="JALJOV010000351">
    <property type="protein sequence ID" value="KAK9864456.1"/>
    <property type="molecule type" value="Genomic_DNA"/>
</dbReference>
<evidence type="ECO:0000259" key="16">
    <source>
        <dbReference type="PROSITE" id="PS51471"/>
    </source>
</evidence>
<keyword evidence="7" id="KW-0223">Dioxygenase</keyword>
<dbReference type="PROSITE" id="PS51471">
    <property type="entry name" value="FE2OG_OXY"/>
    <property type="match status" value="1"/>
</dbReference>
<dbReference type="CDD" id="cd04645">
    <property type="entry name" value="LbH_gamma_CA_like"/>
    <property type="match status" value="1"/>
</dbReference>
<dbReference type="SMART" id="SM00702">
    <property type="entry name" value="P4Hc"/>
    <property type="match status" value="1"/>
</dbReference>
<evidence type="ECO:0000256" key="5">
    <source>
        <dbReference type="ARBA" id="ARBA00022692"/>
    </source>
</evidence>
<evidence type="ECO:0000256" key="3">
    <source>
        <dbReference type="ARBA" id="ARBA00006511"/>
    </source>
</evidence>
<dbReference type="GO" id="GO:0005789">
    <property type="term" value="C:endoplasmic reticulum membrane"/>
    <property type="evidence" value="ECO:0007669"/>
    <property type="project" value="UniProtKB-SubCell"/>
</dbReference>
<comment type="similarity">
    <text evidence="3">Belongs to the P4HA family.</text>
</comment>
<evidence type="ECO:0000256" key="15">
    <source>
        <dbReference type="ARBA" id="ARBA00049169"/>
    </source>
</evidence>
<evidence type="ECO:0000256" key="11">
    <source>
        <dbReference type="ARBA" id="ARBA00023004"/>
    </source>
</evidence>
<dbReference type="GO" id="GO:0004656">
    <property type="term" value="F:procollagen-proline 4-dioxygenase activity"/>
    <property type="evidence" value="ECO:0007669"/>
    <property type="project" value="UniProtKB-EC"/>
</dbReference>
<comment type="subcellular location">
    <subcellularLocation>
        <location evidence="2">Endoplasmic reticulum membrane</location>
        <topology evidence="2">Single-pass type II membrane protein</topology>
    </subcellularLocation>
    <subcellularLocation>
        <location evidence="14">Mitochondrion membrane</location>
        <topology evidence="14">Peripheral membrane protein</topology>
        <orientation evidence="14">Matrix side</orientation>
    </subcellularLocation>
</comment>
<dbReference type="InterPro" id="IPR045054">
    <property type="entry name" value="P4HA-like"/>
</dbReference>
<keyword evidence="5" id="KW-0812">Transmembrane</keyword>
<dbReference type="AlphaFoldDB" id="A0AAW1T635"/>
<dbReference type="SUPFAM" id="SSF51161">
    <property type="entry name" value="Trimeric LpxA-like enzymes"/>
    <property type="match status" value="1"/>
</dbReference>
<gene>
    <name evidence="17" type="ORF">WJX84_006764</name>
</gene>
<evidence type="ECO:0000256" key="7">
    <source>
        <dbReference type="ARBA" id="ARBA00022964"/>
    </source>
</evidence>
<dbReference type="FunFam" id="2.60.120.620:FF:000002">
    <property type="entry name" value="Prolyl 4-hydroxylase 4"/>
    <property type="match status" value="1"/>
</dbReference>
<comment type="caution">
    <text evidence="17">The sequence shown here is derived from an EMBL/GenBank/DDBJ whole genome shotgun (WGS) entry which is preliminary data.</text>
</comment>
<proteinExistence type="inferred from homology"/>
<evidence type="ECO:0000256" key="10">
    <source>
        <dbReference type="ARBA" id="ARBA00023002"/>
    </source>
</evidence>
<dbReference type="InterPro" id="IPR044862">
    <property type="entry name" value="Pro_4_hyd_alph_FE2OG_OXY"/>
</dbReference>
<comment type="cofactor">
    <cofactor evidence="1">
        <name>L-ascorbate</name>
        <dbReference type="ChEBI" id="CHEBI:38290"/>
    </cofactor>
</comment>
<dbReference type="Gene3D" id="2.160.10.10">
    <property type="entry name" value="Hexapeptide repeat proteins"/>
    <property type="match status" value="1"/>
</dbReference>
<dbReference type="Pfam" id="PF13640">
    <property type="entry name" value="2OG-FeII_Oxy_3"/>
    <property type="match status" value="1"/>
</dbReference>
<dbReference type="GO" id="GO:0031966">
    <property type="term" value="C:mitochondrial membrane"/>
    <property type="evidence" value="ECO:0007669"/>
    <property type="project" value="UniProtKB-SubCell"/>
</dbReference>
<dbReference type="EC" id="1.14.11.2" evidence="4"/>
<dbReference type="InterPro" id="IPR011004">
    <property type="entry name" value="Trimer_LpxA-like_sf"/>
</dbReference>
<dbReference type="Proteomes" id="UP001485043">
    <property type="component" value="Unassembled WGS sequence"/>
</dbReference>
<dbReference type="PANTHER" id="PTHR10869:SF123">
    <property type="entry name" value="PROLYL 4-HYDROXYLASE 10-RELATED"/>
    <property type="match status" value="1"/>
</dbReference>
<evidence type="ECO:0000313" key="17">
    <source>
        <dbReference type="EMBL" id="KAK9864456.1"/>
    </source>
</evidence>
<evidence type="ECO:0000256" key="9">
    <source>
        <dbReference type="ARBA" id="ARBA00022989"/>
    </source>
</evidence>
<dbReference type="GO" id="GO:0031418">
    <property type="term" value="F:L-ascorbic acid binding"/>
    <property type="evidence" value="ECO:0007669"/>
    <property type="project" value="InterPro"/>
</dbReference>
<organism evidence="17 18">
    <name type="scientific">Apatococcus fuscideae</name>
    <dbReference type="NCBI Taxonomy" id="2026836"/>
    <lineage>
        <taxon>Eukaryota</taxon>
        <taxon>Viridiplantae</taxon>
        <taxon>Chlorophyta</taxon>
        <taxon>core chlorophytes</taxon>
        <taxon>Trebouxiophyceae</taxon>
        <taxon>Chlorellales</taxon>
        <taxon>Chlorellaceae</taxon>
        <taxon>Apatococcus</taxon>
    </lineage>
</organism>
<keyword evidence="12" id="KW-0472">Membrane</keyword>
<dbReference type="GO" id="GO:0005506">
    <property type="term" value="F:iron ion binding"/>
    <property type="evidence" value="ECO:0007669"/>
    <property type="project" value="InterPro"/>
</dbReference>
<dbReference type="InterPro" id="IPR006620">
    <property type="entry name" value="Pro_4_hyd_alph"/>
</dbReference>
<keyword evidence="9" id="KW-1133">Transmembrane helix</keyword>
<evidence type="ECO:0000256" key="8">
    <source>
        <dbReference type="ARBA" id="ARBA00022968"/>
    </source>
</evidence>
<evidence type="ECO:0000256" key="4">
    <source>
        <dbReference type="ARBA" id="ARBA00012269"/>
    </source>
</evidence>
<evidence type="ECO:0000256" key="12">
    <source>
        <dbReference type="ARBA" id="ARBA00023136"/>
    </source>
</evidence>
<name>A0AAW1T635_9CHLO</name>
<comment type="catalytic activity">
    <reaction evidence="15">
        <text>L-prolyl-[collagen] + 2-oxoglutarate + O2 = trans-4-hydroxy-L-prolyl-[collagen] + succinate + CO2</text>
        <dbReference type="Rhea" id="RHEA:18945"/>
        <dbReference type="Rhea" id="RHEA-COMP:11676"/>
        <dbReference type="Rhea" id="RHEA-COMP:11680"/>
        <dbReference type="ChEBI" id="CHEBI:15379"/>
        <dbReference type="ChEBI" id="CHEBI:16526"/>
        <dbReference type="ChEBI" id="CHEBI:16810"/>
        <dbReference type="ChEBI" id="CHEBI:30031"/>
        <dbReference type="ChEBI" id="CHEBI:50342"/>
        <dbReference type="ChEBI" id="CHEBI:61965"/>
        <dbReference type="EC" id="1.14.11.2"/>
    </reaction>
</comment>
<keyword evidence="11" id="KW-0408">Iron</keyword>
<feature type="domain" description="Fe2OG dioxygenase" evidence="16">
    <location>
        <begin position="308"/>
        <end position="428"/>
    </location>
</feature>
<keyword evidence="8" id="KW-0735">Signal-anchor</keyword>
<keyword evidence="6" id="KW-0479">Metal-binding</keyword>
<protein>
    <recommendedName>
        <fullName evidence="4">procollagen-proline 4-dioxygenase</fullName>
        <ecNumber evidence="4">1.14.11.2</ecNumber>
    </recommendedName>
</protein>
<keyword evidence="18" id="KW-1185">Reference proteome</keyword>
<evidence type="ECO:0000256" key="1">
    <source>
        <dbReference type="ARBA" id="ARBA00001961"/>
    </source>
</evidence>
<evidence type="ECO:0000256" key="13">
    <source>
        <dbReference type="ARBA" id="ARBA00023180"/>
    </source>
</evidence>
<evidence type="ECO:0000256" key="2">
    <source>
        <dbReference type="ARBA" id="ARBA00004648"/>
    </source>
</evidence>
<accession>A0AAW1T635</accession>
<evidence type="ECO:0000313" key="18">
    <source>
        <dbReference type="Proteomes" id="UP001485043"/>
    </source>
</evidence>